<organism evidence="2 3">
    <name type="scientific">Hoeflea algicola</name>
    <dbReference type="NCBI Taxonomy" id="2983763"/>
    <lineage>
        <taxon>Bacteria</taxon>
        <taxon>Pseudomonadati</taxon>
        <taxon>Pseudomonadota</taxon>
        <taxon>Alphaproteobacteria</taxon>
        <taxon>Hyphomicrobiales</taxon>
        <taxon>Rhizobiaceae</taxon>
        <taxon>Hoeflea</taxon>
    </lineage>
</organism>
<feature type="compositionally biased region" description="Basic and acidic residues" evidence="1">
    <location>
        <begin position="8"/>
        <end position="25"/>
    </location>
</feature>
<gene>
    <name evidence="2" type="ORF">OEG84_09410</name>
</gene>
<dbReference type="RefSeq" id="WP_267653514.1">
    <property type="nucleotide sequence ID" value="NZ_JAOVZR010000001.1"/>
</dbReference>
<name>A0ABT3Z9I1_9HYPH</name>
<evidence type="ECO:0000313" key="2">
    <source>
        <dbReference type="EMBL" id="MCY0147921.1"/>
    </source>
</evidence>
<feature type="region of interest" description="Disordered" evidence="1">
    <location>
        <begin position="1"/>
        <end position="51"/>
    </location>
</feature>
<keyword evidence="3" id="KW-1185">Reference proteome</keyword>
<dbReference type="EMBL" id="JAOVZR010000001">
    <property type="protein sequence ID" value="MCY0147921.1"/>
    <property type="molecule type" value="Genomic_DNA"/>
</dbReference>
<protein>
    <submittedName>
        <fullName evidence="2">Uncharacterized protein</fullName>
    </submittedName>
</protein>
<comment type="caution">
    <text evidence="2">The sequence shown here is derived from an EMBL/GenBank/DDBJ whole genome shotgun (WGS) entry which is preliminary data.</text>
</comment>
<evidence type="ECO:0000313" key="3">
    <source>
        <dbReference type="Proteomes" id="UP001073227"/>
    </source>
</evidence>
<sequence>MSVTQNGEPEKTPLKEKTSSIKIQKDACSSLPSIDCPNRRQTKEPGLNFPDPFADCRFSSLQRHIGENTGTFGDGDKTSAANEANPMVMAPDVNTESHGEGSLLGLQQSGVVAGSHQLQPVSRLGKIVTGAKHPSTCPRCDGGRQILQNRKCTSCSGTGDRNG</sequence>
<proteinExistence type="predicted"/>
<accession>A0ABT3Z9I1</accession>
<reference evidence="2" key="1">
    <citation type="submission" date="2022-10" db="EMBL/GenBank/DDBJ databases">
        <title>Hoeflea sp. G2-23, isolated from marine algae.</title>
        <authorList>
            <person name="Kristyanto S."/>
            <person name="Kim J.M."/>
            <person name="Jeon C.O."/>
        </authorList>
    </citation>
    <scope>NUCLEOTIDE SEQUENCE</scope>
    <source>
        <strain evidence="2">G2-23</strain>
    </source>
</reference>
<evidence type="ECO:0000256" key="1">
    <source>
        <dbReference type="SAM" id="MobiDB-lite"/>
    </source>
</evidence>
<dbReference type="Proteomes" id="UP001073227">
    <property type="component" value="Unassembled WGS sequence"/>
</dbReference>